<evidence type="ECO:0000259" key="2">
    <source>
        <dbReference type="Pfam" id="PF10988"/>
    </source>
</evidence>
<evidence type="ECO:0000313" key="3">
    <source>
        <dbReference type="EMBL" id="SIQ67201.1"/>
    </source>
</evidence>
<evidence type="ECO:0000313" key="4">
    <source>
        <dbReference type="Proteomes" id="UP000185924"/>
    </source>
</evidence>
<protein>
    <submittedName>
        <fullName evidence="3">Putative auto-transporter adhesin, head GIN domain</fullName>
    </submittedName>
</protein>
<dbReference type="Pfam" id="PF10988">
    <property type="entry name" value="DUF2807"/>
    <property type="match status" value="1"/>
</dbReference>
<dbReference type="OrthoDB" id="5585143at2"/>
<keyword evidence="4" id="KW-1185">Reference proteome</keyword>
<dbReference type="AlphaFoldDB" id="A0A1N6UNZ3"/>
<reference evidence="4" key="1">
    <citation type="submission" date="2017-01" db="EMBL/GenBank/DDBJ databases">
        <authorList>
            <person name="Varghese N."/>
            <person name="Submissions S."/>
        </authorList>
    </citation>
    <scope>NUCLEOTIDE SEQUENCE [LARGE SCALE GENOMIC DNA]</scope>
    <source>
        <strain evidence="4">DM9</strain>
    </source>
</reference>
<proteinExistence type="predicted"/>
<dbReference type="RefSeq" id="WP_076421308.1">
    <property type="nucleotide sequence ID" value="NZ_FTNM01000001.1"/>
</dbReference>
<dbReference type="Proteomes" id="UP000185924">
    <property type="component" value="Unassembled WGS sequence"/>
</dbReference>
<gene>
    <name evidence="3" type="ORF">SAMN05421545_0982</name>
</gene>
<organism evidence="3 4">
    <name type="scientific">Pontibacter lucknowensis</name>
    <dbReference type="NCBI Taxonomy" id="1077936"/>
    <lineage>
        <taxon>Bacteria</taxon>
        <taxon>Pseudomonadati</taxon>
        <taxon>Bacteroidota</taxon>
        <taxon>Cytophagia</taxon>
        <taxon>Cytophagales</taxon>
        <taxon>Hymenobacteraceae</taxon>
        <taxon>Pontibacter</taxon>
    </lineage>
</organism>
<accession>A0A1N6UNZ3</accession>
<dbReference type="PANTHER" id="PTHR39200:SF1">
    <property type="entry name" value="AUTO-TRANSPORTER ADHESIN HEAD GIN DOMAIN-CONTAINING PROTEIN-RELATED"/>
    <property type="match status" value="1"/>
</dbReference>
<name>A0A1N6UNZ3_9BACT</name>
<dbReference type="STRING" id="1077936.SAMN05421545_0982"/>
<dbReference type="EMBL" id="FTNM01000001">
    <property type="protein sequence ID" value="SIQ67201.1"/>
    <property type="molecule type" value="Genomic_DNA"/>
</dbReference>
<dbReference type="PANTHER" id="PTHR39200">
    <property type="entry name" value="HYPOTHETICAL EXPORTED PROTEIN"/>
    <property type="match status" value="1"/>
</dbReference>
<sequence length="243" mass="25709">MNTINIYRTFASILVMAFMLTSLTAAAQNRRNLKGEGEPVSQNRTASGFKGINVSGGFAVELTQGSKEGVRIEAQENLLNSIRTEVKNGVLHIYTSDNISTTKGLKAYVSIKELNMIDISGGVKVMGNSTFKSDAFSMDLSGGSKVILALNTKKLTANMSGASKVELRGRADEMRMDMSGASKIDASELEAKNVHVEASGASNVKVFAQNKLNVNASGATKVAYKGDPSVSSNVSAAAKISKM</sequence>
<feature type="domain" description="Putative auto-transporter adhesin head GIN" evidence="2">
    <location>
        <begin position="49"/>
        <end position="228"/>
    </location>
</feature>
<dbReference type="Gene3D" id="2.160.20.120">
    <property type="match status" value="1"/>
</dbReference>
<feature type="signal peptide" evidence="1">
    <location>
        <begin position="1"/>
        <end position="27"/>
    </location>
</feature>
<keyword evidence="1" id="KW-0732">Signal</keyword>
<evidence type="ECO:0000256" key="1">
    <source>
        <dbReference type="SAM" id="SignalP"/>
    </source>
</evidence>
<dbReference type="InterPro" id="IPR021255">
    <property type="entry name" value="DUF2807"/>
</dbReference>
<feature type="chain" id="PRO_5012230146" evidence="1">
    <location>
        <begin position="28"/>
        <end position="243"/>
    </location>
</feature>